<evidence type="ECO:0000256" key="1">
    <source>
        <dbReference type="SAM" id="Phobius"/>
    </source>
</evidence>
<comment type="caution">
    <text evidence="4">The sequence shown here is derived from an EMBL/GenBank/DDBJ whole genome shotgun (WGS) entry which is preliminary data.</text>
</comment>
<gene>
    <name evidence="4" type="ORF">GBAR_LOCUS4371</name>
</gene>
<feature type="domain" description="Fibronectin type-III" evidence="3">
    <location>
        <begin position="123"/>
        <end position="232"/>
    </location>
</feature>
<keyword evidence="1" id="KW-0472">Membrane</keyword>
<dbReference type="InterPro" id="IPR036116">
    <property type="entry name" value="FN3_sf"/>
</dbReference>
<protein>
    <recommendedName>
        <fullName evidence="3">Fibronectin type-III domain-containing protein</fullName>
    </recommendedName>
</protein>
<accession>A0AA35R6H0</accession>
<evidence type="ECO:0000259" key="3">
    <source>
        <dbReference type="PROSITE" id="PS50853"/>
    </source>
</evidence>
<feature type="non-terminal residue" evidence="4">
    <location>
        <position position="611"/>
    </location>
</feature>
<feature type="chain" id="PRO_5041205510" description="Fibronectin type-III domain-containing protein" evidence="2">
    <location>
        <begin position="22"/>
        <end position="611"/>
    </location>
</feature>
<name>A0AA35R6H0_GEOBA</name>
<dbReference type="SMART" id="SM00060">
    <property type="entry name" value="FN3"/>
    <property type="match status" value="1"/>
</dbReference>
<keyword evidence="1" id="KW-1133">Transmembrane helix</keyword>
<dbReference type="SUPFAM" id="SSF49265">
    <property type="entry name" value="Fibronectin type III"/>
    <property type="match status" value="1"/>
</dbReference>
<dbReference type="Proteomes" id="UP001174909">
    <property type="component" value="Unassembled WGS sequence"/>
</dbReference>
<dbReference type="PROSITE" id="PS50853">
    <property type="entry name" value="FN3"/>
    <property type="match status" value="1"/>
</dbReference>
<proteinExistence type="predicted"/>
<keyword evidence="1" id="KW-0812">Transmembrane</keyword>
<sequence>ETSFFARCLVGALLLTLSCVAQEILHAPESTTVFLNQSAVFTCETRGGITSWSVNGTQREILLPDIRSDLVVSESTTPEGTAVHTLTISARAQYNGTRVQCLSGIFGGPLVESDNATLTIQGPLSAVAGLRVTSNASSVTISWSAPFSLDVTGVDPDIWYSVLIYNVSDENNPTAILCTDCINITETHYTFTPDYLSPCHVYNFSAIPLNGAGQGESSANVTSGKSFLTRTDIQAACDVAVKFHACVSIFFLQGVSKVDIKDQLRSQEIVMYTLSANKLYSIFFEVNTTAGIMNVSHDTFTTYDVQSLSVEEEGGGGVLVRGEFTSGSRATGCLVVLQGPPTSPDIFRALMRTESQDTVSTNVPVPPSTYTVYGYDLEENGLPNTMPAVVLESQLTTSKGATLVKRSQLLKDATITFQFGSTVAIDCEFSEVYPEASCVLVYREYGNPLLSVVELSQLFDFPVSITVDNPENYTFALFGKNGATSLDEEPLVYTKFSDSATDKTDRGKEEGNHNSQGPVVAISIGTVVVCLLVCGSAVLVPVMVRWYYNRSKSTHASDAAGLQTRNVVYDEVVLPPTTTPSSVIPTEPNTAYVTTTIPTDQNVAYAVHSSS</sequence>
<organism evidence="4 5">
    <name type="scientific">Geodia barretti</name>
    <name type="common">Barrett's horny sponge</name>
    <dbReference type="NCBI Taxonomy" id="519541"/>
    <lineage>
        <taxon>Eukaryota</taxon>
        <taxon>Metazoa</taxon>
        <taxon>Porifera</taxon>
        <taxon>Demospongiae</taxon>
        <taxon>Heteroscleromorpha</taxon>
        <taxon>Tetractinellida</taxon>
        <taxon>Astrophorina</taxon>
        <taxon>Geodiidae</taxon>
        <taxon>Geodia</taxon>
    </lineage>
</organism>
<dbReference type="Gene3D" id="2.60.40.10">
    <property type="entry name" value="Immunoglobulins"/>
    <property type="match status" value="1"/>
</dbReference>
<keyword evidence="2" id="KW-0732">Signal</keyword>
<dbReference type="InterPro" id="IPR003961">
    <property type="entry name" value="FN3_dom"/>
</dbReference>
<dbReference type="InterPro" id="IPR013783">
    <property type="entry name" value="Ig-like_fold"/>
</dbReference>
<dbReference type="AlphaFoldDB" id="A0AA35R6H0"/>
<evidence type="ECO:0000313" key="4">
    <source>
        <dbReference type="EMBL" id="CAI8005720.1"/>
    </source>
</evidence>
<feature type="signal peptide" evidence="2">
    <location>
        <begin position="1"/>
        <end position="21"/>
    </location>
</feature>
<feature type="transmembrane region" description="Helical" evidence="1">
    <location>
        <begin position="519"/>
        <end position="544"/>
    </location>
</feature>
<dbReference type="CDD" id="cd00063">
    <property type="entry name" value="FN3"/>
    <property type="match status" value="1"/>
</dbReference>
<evidence type="ECO:0000256" key="2">
    <source>
        <dbReference type="SAM" id="SignalP"/>
    </source>
</evidence>
<evidence type="ECO:0000313" key="5">
    <source>
        <dbReference type="Proteomes" id="UP001174909"/>
    </source>
</evidence>
<keyword evidence="5" id="KW-1185">Reference proteome</keyword>
<reference evidence="4" key="1">
    <citation type="submission" date="2023-03" db="EMBL/GenBank/DDBJ databases">
        <authorList>
            <person name="Steffen K."/>
            <person name="Cardenas P."/>
        </authorList>
    </citation>
    <scope>NUCLEOTIDE SEQUENCE</scope>
</reference>
<dbReference type="EMBL" id="CASHTH010000630">
    <property type="protein sequence ID" value="CAI8005720.1"/>
    <property type="molecule type" value="Genomic_DNA"/>
</dbReference>